<evidence type="ECO:0000256" key="8">
    <source>
        <dbReference type="ARBA" id="ARBA00022824"/>
    </source>
</evidence>
<keyword evidence="5 12" id="KW-0337">GPI-anchor biosynthesis</keyword>
<comment type="pathway">
    <text evidence="2 12">Glycolipid biosynthesis; glycosylphosphatidylinositol-anchor biosynthesis.</text>
</comment>
<dbReference type="GO" id="GO:0005789">
    <property type="term" value="C:endoplasmic reticulum membrane"/>
    <property type="evidence" value="ECO:0007669"/>
    <property type="project" value="UniProtKB-SubCell"/>
</dbReference>
<dbReference type="CDD" id="cd16020">
    <property type="entry name" value="GPI_EPT_1"/>
    <property type="match status" value="1"/>
</dbReference>
<dbReference type="EMBL" id="JAJJHW010002585">
    <property type="protein sequence ID" value="KAH8371962.1"/>
    <property type="molecule type" value="Genomic_DNA"/>
</dbReference>
<organism evidence="14 15">
    <name type="scientific">Drosophila rubida</name>
    <dbReference type="NCBI Taxonomy" id="30044"/>
    <lineage>
        <taxon>Eukaryota</taxon>
        <taxon>Metazoa</taxon>
        <taxon>Ecdysozoa</taxon>
        <taxon>Arthropoda</taxon>
        <taxon>Hexapoda</taxon>
        <taxon>Insecta</taxon>
        <taxon>Pterygota</taxon>
        <taxon>Neoptera</taxon>
        <taxon>Endopterygota</taxon>
        <taxon>Diptera</taxon>
        <taxon>Brachycera</taxon>
        <taxon>Muscomorpha</taxon>
        <taxon>Ephydroidea</taxon>
        <taxon>Drosophilidae</taxon>
        <taxon>Drosophila</taxon>
    </lineage>
</organism>
<dbReference type="PANTHER" id="PTHR12250">
    <property type="entry name" value="PHOSPHATIDYLINOSITOL GLYCAN, CLASS N"/>
    <property type="match status" value="1"/>
</dbReference>
<evidence type="ECO:0000313" key="14">
    <source>
        <dbReference type="EMBL" id="KAH8371962.1"/>
    </source>
</evidence>
<accession>A0AAD4PLV3</accession>
<reference evidence="14" key="1">
    <citation type="journal article" date="2021" name="Mol. Ecol. Resour.">
        <title>Phylogenomic analyses of the genus Drosophila reveals genomic signals of climate adaptation.</title>
        <authorList>
            <person name="Li F."/>
            <person name="Rane R.V."/>
            <person name="Luria V."/>
            <person name="Xiong Z."/>
            <person name="Chen J."/>
            <person name="Li Z."/>
            <person name="Catullo R.A."/>
            <person name="Griffin P.C."/>
            <person name="Schiffer M."/>
            <person name="Pearce S."/>
            <person name="Lee S.F."/>
            <person name="McElroy K."/>
            <person name="Stocker A."/>
            <person name="Shirriffs J."/>
            <person name="Cockerell F."/>
            <person name="Coppin C."/>
            <person name="Sgro C.M."/>
            <person name="Karger A."/>
            <person name="Cain J.W."/>
            <person name="Weber J.A."/>
            <person name="Santpere G."/>
            <person name="Kirschner M.W."/>
            <person name="Hoffmann A.A."/>
            <person name="Oakeshott J.G."/>
            <person name="Zhang G."/>
        </authorList>
    </citation>
    <scope>NUCLEOTIDE SEQUENCE</scope>
    <source>
        <strain evidence="14">BGI-SZ-2011g</strain>
    </source>
</reference>
<evidence type="ECO:0000256" key="1">
    <source>
        <dbReference type="ARBA" id="ARBA00004477"/>
    </source>
</evidence>
<dbReference type="InterPro" id="IPR007070">
    <property type="entry name" value="GPI_EtnP_transferase_1"/>
</dbReference>
<dbReference type="GO" id="GO:0006506">
    <property type="term" value="P:GPI anchor biosynthetic process"/>
    <property type="evidence" value="ECO:0007669"/>
    <property type="project" value="UniProtKB-KW"/>
</dbReference>
<keyword evidence="7 12" id="KW-0812">Transmembrane</keyword>
<dbReference type="InterPro" id="IPR002591">
    <property type="entry name" value="Phosphodiest/P_Trfase"/>
</dbReference>
<evidence type="ECO:0000256" key="6">
    <source>
        <dbReference type="ARBA" id="ARBA00022679"/>
    </source>
</evidence>
<feature type="transmembrane region" description="Helical" evidence="12">
    <location>
        <begin position="858"/>
        <end position="875"/>
    </location>
</feature>
<dbReference type="Proteomes" id="UP001200034">
    <property type="component" value="Unassembled WGS sequence"/>
</dbReference>
<evidence type="ECO:0000256" key="2">
    <source>
        <dbReference type="ARBA" id="ARBA00004687"/>
    </source>
</evidence>
<feature type="transmembrane region" description="Helical" evidence="12">
    <location>
        <begin position="792"/>
        <end position="815"/>
    </location>
</feature>
<dbReference type="EC" id="2.-.-.-" evidence="12"/>
<evidence type="ECO:0000256" key="7">
    <source>
        <dbReference type="ARBA" id="ARBA00022692"/>
    </source>
</evidence>
<name>A0AAD4PLV3_9MUSC</name>
<comment type="similarity">
    <text evidence="3 12">Belongs to the PIGG/PIGN/PIGO family. PIGN subfamily.</text>
</comment>
<dbReference type="InterPro" id="IPR017850">
    <property type="entry name" value="Alkaline_phosphatase_core_sf"/>
</dbReference>
<evidence type="ECO:0000256" key="5">
    <source>
        <dbReference type="ARBA" id="ARBA00022502"/>
    </source>
</evidence>
<dbReference type="Pfam" id="PF01663">
    <property type="entry name" value="Phosphodiest"/>
    <property type="match status" value="1"/>
</dbReference>
<dbReference type="Pfam" id="PF04987">
    <property type="entry name" value="PigN"/>
    <property type="match status" value="1"/>
</dbReference>
<dbReference type="PANTHER" id="PTHR12250:SF0">
    <property type="entry name" value="GPI ETHANOLAMINE PHOSPHATE TRANSFERASE 1"/>
    <property type="match status" value="1"/>
</dbReference>
<comment type="caution">
    <text evidence="14">The sequence shown here is derived from an EMBL/GenBank/DDBJ whole genome shotgun (WGS) entry which is preliminary data.</text>
</comment>
<comment type="function">
    <text evidence="12">Ethanolamine phosphate transferase involved in glycosylphosphatidylinositol-anchor biosynthesis. Transfers ethanolamine phosphate to the first alpha-1,4-linked mannose of the glycosylphosphatidylinositol precursor of GPI-anchor.</text>
</comment>
<evidence type="ECO:0000256" key="9">
    <source>
        <dbReference type="ARBA" id="ARBA00022989"/>
    </source>
</evidence>
<keyword evidence="9 12" id="KW-1133">Transmembrane helix</keyword>
<feature type="domain" description="GPI ethanolamine phosphate transferase 1 C-terminal" evidence="13">
    <location>
        <begin position="424"/>
        <end position="851"/>
    </location>
</feature>
<evidence type="ECO:0000256" key="11">
    <source>
        <dbReference type="ARBA" id="ARBA00023180"/>
    </source>
</evidence>
<evidence type="ECO:0000256" key="10">
    <source>
        <dbReference type="ARBA" id="ARBA00023136"/>
    </source>
</evidence>
<feature type="transmembrane region" description="Helical" evidence="12">
    <location>
        <begin position="589"/>
        <end position="606"/>
    </location>
</feature>
<feature type="transmembrane region" description="Helical" evidence="12">
    <location>
        <begin position="432"/>
        <end position="453"/>
    </location>
</feature>
<dbReference type="InterPro" id="IPR037671">
    <property type="entry name" value="PIGN_N"/>
</dbReference>
<protein>
    <recommendedName>
        <fullName evidence="4 12">GPI ethanolamine phosphate transferase 1</fullName>
        <ecNumber evidence="12">2.-.-.-</ecNumber>
    </recommendedName>
</protein>
<dbReference type="GO" id="GO:0051377">
    <property type="term" value="F:mannose-ethanolamine phosphotransferase activity"/>
    <property type="evidence" value="ECO:0007669"/>
    <property type="project" value="UniProtKB-UniRule"/>
</dbReference>
<keyword evidence="8 12" id="KW-0256">Endoplasmic reticulum</keyword>
<sequence>MWIVYALLVHVLLLGSIFVIYFRSPVIEGLHPQAVLPADPPADRLVLIVTDGLRADSFFTDNCNHVPHLREIFLREGIVGISRTHVPTESRPGHIALIAGLYEDPSAVTRGWKENPIEFDTVFNRSGHTYAWGAHDVLHIFEKLTDDGRPMYFDAYHDQDFSGQQKTYKQDEWVFQRAWQLLKRKQQELRSAKRVVFFLHLLGLDTAGHVHKPGTPLFLENLKYTEKGIADIYERFEEIFPDKRTAYLLTSDHGMTDSGKSFTFENTSRCNQLYCFAGSHGAGAPHETDTPFMLWGAGVARSASPTSSFVANDQGQKLPLHKLEQAQLAPLMSALIGLPPPMNNFGMLPAGYMNVGEEFEAIAAQSNALQLLAQFARLDEKHQLGLFTPYMKSFTKLTSLEIFDFSTKQASFADSSAMMQLALEGIDYYHGYYRNVMLLCTTATFLGWILYLYRLLIQNPAAKKSANTAGDGDASGLTLSIAIAAVFLIGFIVAQFVPFAVGFYMLLPLPVWLLALRQTGGKHSQEVCDYRYPSVTRHGQVSKLQFVLLIACAELLVYTFFERRLISVCFVAFACGSNWSNYKRNSSQFYIWLLLVLVLGCFPLLPPSVGYQNRYLLLGGIVLVLLRAVFSNGSRSYSWHTKWCNPLILINTAVCVHLHGQQVAIPLPLKVASWLFLVYAIVAIHLNKEKSLELRLAQILYNLSALYTLMCTSYESLFVQLLAMELSMALTAQRHEMDPLQHQQKSVQSSLRVAFTVLLYTFFSLFGSGNIASISSFDPNIARCFLSQFAPFIIMSLVLVKLIVPIVLNLSIVYTYCDYARQQERQIFICLLIICDIMGLNFLFLVRNTGSWLEIGSSISHFVIMEVTTLVLLLLSHVAKHLLQLNNCERAVTKHH</sequence>
<feature type="transmembrane region" description="Helical" evidence="12">
    <location>
        <begin position="541"/>
        <end position="559"/>
    </location>
</feature>
<evidence type="ECO:0000259" key="13">
    <source>
        <dbReference type="Pfam" id="PF04987"/>
    </source>
</evidence>
<comment type="subcellular location">
    <subcellularLocation>
        <location evidence="1 12">Endoplasmic reticulum membrane</location>
        <topology evidence="1 12">Multi-pass membrane protein</topology>
    </subcellularLocation>
</comment>
<keyword evidence="11" id="KW-0325">Glycoprotein</keyword>
<gene>
    <name evidence="14" type="ORF">KR093_009545</name>
</gene>
<evidence type="ECO:0000313" key="15">
    <source>
        <dbReference type="Proteomes" id="UP001200034"/>
    </source>
</evidence>
<dbReference type="AlphaFoldDB" id="A0AAD4PLV3"/>
<keyword evidence="15" id="KW-1185">Reference proteome</keyword>
<feature type="transmembrane region" description="Helical" evidence="12">
    <location>
        <begin position="751"/>
        <end position="772"/>
    </location>
</feature>
<dbReference type="SUPFAM" id="SSF53649">
    <property type="entry name" value="Alkaline phosphatase-like"/>
    <property type="match status" value="1"/>
</dbReference>
<dbReference type="InterPro" id="IPR017852">
    <property type="entry name" value="GPI_EtnP_transferase_1_C"/>
</dbReference>
<evidence type="ECO:0000256" key="12">
    <source>
        <dbReference type="RuleBase" id="RU367138"/>
    </source>
</evidence>
<feature type="transmembrane region" description="Helical" evidence="12">
    <location>
        <begin position="667"/>
        <end position="686"/>
    </location>
</feature>
<proteinExistence type="inferred from homology"/>
<evidence type="ECO:0000256" key="4">
    <source>
        <dbReference type="ARBA" id="ARBA00020831"/>
    </source>
</evidence>
<dbReference type="Gene3D" id="3.40.720.10">
    <property type="entry name" value="Alkaline Phosphatase, subunit A"/>
    <property type="match status" value="2"/>
</dbReference>
<feature type="transmembrane region" description="Helical" evidence="12">
    <location>
        <begin position="474"/>
        <end position="493"/>
    </location>
</feature>
<feature type="transmembrane region" description="Helical" evidence="12">
    <location>
        <begin position="827"/>
        <end position="846"/>
    </location>
</feature>
<keyword evidence="6 12" id="KW-0808">Transferase</keyword>
<keyword evidence="10 12" id="KW-0472">Membrane</keyword>
<evidence type="ECO:0000256" key="3">
    <source>
        <dbReference type="ARBA" id="ARBA00008400"/>
    </source>
</evidence>
<comment type="caution">
    <text evidence="12">Lacks conserved residue(s) required for the propagation of feature annotation.</text>
</comment>